<feature type="compositionally biased region" description="Polar residues" evidence="3">
    <location>
        <begin position="65"/>
        <end position="95"/>
    </location>
</feature>
<keyword evidence="2" id="KW-0378">Hydrolase</keyword>
<dbReference type="PANTHER" id="PTHR46018:SF2">
    <property type="entry name" value="ZINC PHOSPHODIESTERASE ELAC PROTEIN 1"/>
    <property type="match status" value="1"/>
</dbReference>
<dbReference type="Gene3D" id="3.60.15.10">
    <property type="entry name" value="Ribonuclease Z/Hydroxyacylglutathione hydrolase-like"/>
    <property type="match status" value="1"/>
</dbReference>
<dbReference type="Proteomes" id="UP001596175">
    <property type="component" value="Unassembled WGS sequence"/>
</dbReference>
<protein>
    <submittedName>
        <fullName evidence="5">MBL fold metallo-hydrolase</fullName>
    </submittedName>
</protein>
<organism evidence="5 6">
    <name type="scientific">Actinomycetospora rhizophila</name>
    <dbReference type="NCBI Taxonomy" id="1416876"/>
    <lineage>
        <taxon>Bacteria</taxon>
        <taxon>Bacillati</taxon>
        <taxon>Actinomycetota</taxon>
        <taxon>Actinomycetes</taxon>
        <taxon>Pseudonocardiales</taxon>
        <taxon>Pseudonocardiaceae</taxon>
        <taxon>Actinomycetospora</taxon>
    </lineage>
</organism>
<sequence>MFRRRGVREPVACCAPSGTDAPSDDTASTPEPPRPSIGRRSLLGSAIAGTGLVAAAAAGCAPSAEQTAGPLSTPLNPVLPTSNSQPRDTSLTLLGTSGGPQADYVRTGTSTVLTVEGQNYVVDCGRASVTQYINAGLEFKALKAMFITHLHADHLADYYNYFLCEGGEPNGEGDNLAGPLTVYGPGPAGALPPMPTPPVATIAPQNPTPGIKELTDRLNEGYAYSYNVFMRGIGTRDVESLQDIHEIVVPAVGATPANTAPSMAPFPIYEDDRVRVNAILVSHGAVFPSFAYRFDTAKGSVVFSGDTKYSENVIRLAQGADVLVHEVINLELIERFGHVTPALMTHLQDSHTTTSQVGQVATQAGVGQLVLTHLVPSNPRQIPDPVWHTQISANFRGAVHVGNDMDRITWAPRRR</sequence>
<evidence type="ECO:0000256" key="1">
    <source>
        <dbReference type="ARBA" id="ARBA00022759"/>
    </source>
</evidence>
<reference evidence="6" key="1">
    <citation type="journal article" date="2019" name="Int. J. Syst. Evol. Microbiol.">
        <title>The Global Catalogue of Microorganisms (GCM) 10K type strain sequencing project: providing services to taxonomists for standard genome sequencing and annotation.</title>
        <authorList>
            <consortium name="The Broad Institute Genomics Platform"/>
            <consortium name="The Broad Institute Genome Sequencing Center for Infectious Disease"/>
            <person name="Wu L."/>
            <person name="Ma J."/>
        </authorList>
    </citation>
    <scope>NUCLEOTIDE SEQUENCE [LARGE SCALE GENOMIC DNA]</scope>
    <source>
        <strain evidence="6">XZYJ18</strain>
    </source>
</reference>
<evidence type="ECO:0000313" key="5">
    <source>
        <dbReference type="EMBL" id="MFC5139111.1"/>
    </source>
</evidence>
<dbReference type="EMBL" id="JBHSKG010000005">
    <property type="protein sequence ID" value="MFC5139111.1"/>
    <property type="molecule type" value="Genomic_DNA"/>
</dbReference>
<feature type="region of interest" description="Disordered" evidence="3">
    <location>
        <begin position="1"/>
        <end position="40"/>
    </location>
</feature>
<dbReference type="InterPro" id="IPR001279">
    <property type="entry name" value="Metallo-B-lactamas"/>
</dbReference>
<gene>
    <name evidence="5" type="ORF">ACFPK1_12785</name>
</gene>
<keyword evidence="6" id="KW-1185">Reference proteome</keyword>
<keyword evidence="1" id="KW-0540">Nuclease</keyword>
<evidence type="ECO:0000256" key="2">
    <source>
        <dbReference type="ARBA" id="ARBA00022801"/>
    </source>
</evidence>
<dbReference type="Pfam" id="PF23023">
    <property type="entry name" value="Anti-Pycsar_Apyc1"/>
    <property type="match status" value="1"/>
</dbReference>
<name>A0ABV9ZEU3_9PSEU</name>
<feature type="region of interest" description="Disordered" evidence="3">
    <location>
        <begin position="65"/>
        <end position="100"/>
    </location>
</feature>
<feature type="domain" description="Metallo-beta-lactamase" evidence="4">
    <location>
        <begin position="260"/>
        <end position="373"/>
    </location>
</feature>
<accession>A0ABV9ZEU3</accession>
<evidence type="ECO:0000256" key="3">
    <source>
        <dbReference type="SAM" id="MobiDB-lite"/>
    </source>
</evidence>
<dbReference type="InterPro" id="IPR036866">
    <property type="entry name" value="RibonucZ/Hydroxyglut_hydro"/>
</dbReference>
<keyword evidence="1" id="KW-0255">Endonuclease</keyword>
<evidence type="ECO:0000313" key="6">
    <source>
        <dbReference type="Proteomes" id="UP001596175"/>
    </source>
</evidence>
<dbReference type="InterPro" id="IPR044094">
    <property type="entry name" value="AtsA-like_MBL-fold"/>
</dbReference>
<proteinExistence type="predicted"/>
<comment type="caution">
    <text evidence="5">The sequence shown here is derived from an EMBL/GenBank/DDBJ whole genome shotgun (WGS) entry which is preliminary data.</text>
</comment>
<evidence type="ECO:0000259" key="4">
    <source>
        <dbReference type="Pfam" id="PF12706"/>
    </source>
</evidence>
<dbReference type="RefSeq" id="WP_378021299.1">
    <property type="nucleotide sequence ID" value="NZ_JBHSKG010000005.1"/>
</dbReference>
<dbReference type="Pfam" id="PF12706">
    <property type="entry name" value="Lactamase_B_2"/>
    <property type="match status" value="1"/>
</dbReference>
<dbReference type="CDD" id="cd07719">
    <property type="entry name" value="arylsulfatase_AtsA-like_MBL-fold"/>
    <property type="match status" value="1"/>
</dbReference>
<dbReference type="InterPro" id="IPR006311">
    <property type="entry name" value="TAT_signal"/>
</dbReference>
<dbReference type="PANTHER" id="PTHR46018">
    <property type="entry name" value="ZINC PHOSPHODIESTERASE ELAC PROTEIN 1"/>
    <property type="match status" value="1"/>
</dbReference>
<dbReference type="SUPFAM" id="SSF56281">
    <property type="entry name" value="Metallo-hydrolase/oxidoreductase"/>
    <property type="match status" value="1"/>
</dbReference>
<dbReference type="PROSITE" id="PS51318">
    <property type="entry name" value="TAT"/>
    <property type="match status" value="1"/>
</dbReference>